<evidence type="ECO:0000313" key="3">
    <source>
        <dbReference type="Proteomes" id="UP000326396"/>
    </source>
</evidence>
<comment type="caution">
    <text evidence="2">The sequence shown here is derived from an EMBL/GenBank/DDBJ whole genome shotgun (WGS) entry which is preliminary data.</text>
</comment>
<dbReference type="Proteomes" id="UP000326396">
    <property type="component" value="Linkage Group LG17"/>
</dbReference>
<keyword evidence="3" id="KW-1185">Reference proteome</keyword>
<name>A0A5N6NUN3_9ASTR</name>
<feature type="compositionally biased region" description="Basic residues" evidence="1">
    <location>
        <begin position="163"/>
        <end position="187"/>
    </location>
</feature>
<evidence type="ECO:0000256" key="1">
    <source>
        <dbReference type="SAM" id="MobiDB-lite"/>
    </source>
</evidence>
<feature type="region of interest" description="Disordered" evidence="1">
    <location>
        <begin position="94"/>
        <end position="187"/>
    </location>
</feature>
<accession>A0A5N6NUN3</accession>
<sequence>MQQQLLDYSLNFIDSPIYRDNGAALQIIKNPVQHSKTKHIDIRIHIIRDCFERKLIHLEKIIINKRHQNLIQTVGTLAIKRIKEDIFSYMTKNKKDEYDHPPAGTTAEASKVVEDSSSESSSSSSGEEEIIREPEHVIPLLSRAEREEIQVTDYVPSPDSSPKKKQLKMKHNHHHHQSLNHHHQSQN</sequence>
<reference evidence="2 3" key="1">
    <citation type="submission" date="2019-05" db="EMBL/GenBank/DDBJ databases">
        <title>Mikania micrantha, genome provides insights into the molecular mechanism of rapid growth.</title>
        <authorList>
            <person name="Liu B."/>
        </authorList>
    </citation>
    <scope>NUCLEOTIDE SEQUENCE [LARGE SCALE GENOMIC DNA]</scope>
    <source>
        <strain evidence="2">NLD-2019</strain>
        <tissue evidence="2">Leaf</tissue>
    </source>
</reference>
<protein>
    <submittedName>
        <fullName evidence="2">Uncharacterized protein</fullName>
    </submittedName>
</protein>
<proteinExistence type="predicted"/>
<organism evidence="2 3">
    <name type="scientific">Mikania micrantha</name>
    <name type="common">bitter vine</name>
    <dbReference type="NCBI Taxonomy" id="192012"/>
    <lineage>
        <taxon>Eukaryota</taxon>
        <taxon>Viridiplantae</taxon>
        <taxon>Streptophyta</taxon>
        <taxon>Embryophyta</taxon>
        <taxon>Tracheophyta</taxon>
        <taxon>Spermatophyta</taxon>
        <taxon>Magnoliopsida</taxon>
        <taxon>eudicotyledons</taxon>
        <taxon>Gunneridae</taxon>
        <taxon>Pentapetalae</taxon>
        <taxon>asterids</taxon>
        <taxon>campanulids</taxon>
        <taxon>Asterales</taxon>
        <taxon>Asteraceae</taxon>
        <taxon>Asteroideae</taxon>
        <taxon>Heliantheae alliance</taxon>
        <taxon>Eupatorieae</taxon>
        <taxon>Mikania</taxon>
    </lineage>
</organism>
<dbReference type="AlphaFoldDB" id="A0A5N6NUN3"/>
<dbReference type="EMBL" id="SZYD01000009">
    <property type="protein sequence ID" value="KAD5317980.1"/>
    <property type="molecule type" value="Genomic_DNA"/>
</dbReference>
<gene>
    <name evidence="2" type="ORF">E3N88_17926</name>
</gene>
<evidence type="ECO:0000313" key="2">
    <source>
        <dbReference type="EMBL" id="KAD5317980.1"/>
    </source>
</evidence>